<evidence type="ECO:0000313" key="8">
    <source>
        <dbReference type="EMBL" id="CAH8345685.1"/>
    </source>
</evidence>
<evidence type="ECO:0000256" key="2">
    <source>
        <dbReference type="ARBA" id="ARBA00022692"/>
    </source>
</evidence>
<keyword evidence="9" id="KW-1185">Reference proteome</keyword>
<gene>
    <name evidence="8" type="ORF">ERUC_LOCUS16701</name>
</gene>
<dbReference type="Pfam" id="PF06749">
    <property type="entry name" value="DUF1218"/>
    <property type="match status" value="1"/>
</dbReference>
<dbReference type="InterPro" id="IPR052222">
    <property type="entry name" value="DESIGUAL"/>
</dbReference>
<comment type="similarity">
    <text evidence="6">Belongs to the DESIGUAL family.</text>
</comment>
<keyword evidence="3" id="KW-0732">Signal</keyword>
<keyword evidence="2 7" id="KW-0812">Transmembrane</keyword>
<evidence type="ECO:0000256" key="7">
    <source>
        <dbReference type="SAM" id="Phobius"/>
    </source>
</evidence>
<evidence type="ECO:0000256" key="3">
    <source>
        <dbReference type="ARBA" id="ARBA00022729"/>
    </source>
</evidence>
<feature type="transmembrane region" description="Helical" evidence="7">
    <location>
        <begin position="58"/>
        <end position="84"/>
    </location>
</feature>
<dbReference type="GO" id="GO:0012505">
    <property type="term" value="C:endomembrane system"/>
    <property type="evidence" value="ECO:0007669"/>
    <property type="project" value="UniProtKB-SubCell"/>
</dbReference>
<dbReference type="InterPro" id="IPR009606">
    <property type="entry name" value="DEAL/Modifying_wall_lignin1/2"/>
</dbReference>
<organism evidence="8 9">
    <name type="scientific">Eruca vesicaria subsp. sativa</name>
    <name type="common">Garden rocket</name>
    <name type="synonym">Eruca sativa</name>
    <dbReference type="NCBI Taxonomy" id="29727"/>
    <lineage>
        <taxon>Eukaryota</taxon>
        <taxon>Viridiplantae</taxon>
        <taxon>Streptophyta</taxon>
        <taxon>Embryophyta</taxon>
        <taxon>Tracheophyta</taxon>
        <taxon>Spermatophyta</taxon>
        <taxon>Magnoliopsida</taxon>
        <taxon>eudicotyledons</taxon>
        <taxon>Gunneridae</taxon>
        <taxon>Pentapetalae</taxon>
        <taxon>rosids</taxon>
        <taxon>malvids</taxon>
        <taxon>Brassicales</taxon>
        <taxon>Brassicaceae</taxon>
        <taxon>Brassiceae</taxon>
        <taxon>Eruca</taxon>
    </lineage>
</organism>
<proteinExistence type="inferred from homology"/>
<name>A0ABC8JYY1_ERUVS</name>
<protein>
    <submittedName>
        <fullName evidence="8">Uncharacterized protein</fullName>
    </submittedName>
</protein>
<comment type="caution">
    <text evidence="8">The sequence shown here is derived from an EMBL/GenBank/DDBJ whole genome shotgun (WGS) entry which is preliminary data.</text>
</comment>
<feature type="transmembrane region" description="Helical" evidence="7">
    <location>
        <begin position="104"/>
        <end position="127"/>
    </location>
</feature>
<dbReference type="AlphaFoldDB" id="A0ABC8JYY1"/>
<comment type="subcellular location">
    <subcellularLocation>
        <location evidence="1">Endomembrane system</location>
        <topology evidence="1">Multi-pass membrane protein</topology>
    </subcellularLocation>
</comment>
<feature type="transmembrane region" description="Helical" evidence="7">
    <location>
        <begin position="147"/>
        <end position="167"/>
    </location>
</feature>
<evidence type="ECO:0000313" key="9">
    <source>
        <dbReference type="Proteomes" id="UP001642260"/>
    </source>
</evidence>
<evidence type="ECO:0000256" key="4">
    <source>
        <dbReference type="ARBA" id="ARBA00022989"/>
    </source>
</evidence>
<evidence type="ECO:0000256" key="1">
    <source>
        <dbReference type="ARBA" id="ARBA00004127"/>
    </source>
</evidence>
<sequence length="226" mass="25392">MFCSRVQEKKGTTSANLHEKSCFGFSLVEKFKPSYSCLQKEDVRWDTERNCYIPGSHAFWLGTAALLCFCVAQIVGNVAVFRIYRTRTEREDGYKITNLTLPTVLLILSWSNFVVVVLILSTAISMSRAQPFGEGWLEENCYLVKDGVFAASGCLAILGLGALTISATKIKVKKQQQQLVAVVIKDQKQTQSEERKQNHDDHQMNKSETVIYFVEEAPSTAETGYK</sequence>
<accession>A0ABC8JYY1</accession>
<reference evidence="8 9" key="1">
    <citation type="submission" date="2022-03" db="EMBL/GenBank/DDBJ databases">
        <authorList>
            <person name="Macdonald S."/>
            <person name="Ahmed S."/>
            <person name="Newling K."/>
        </authorList>
    </citation>
    <scope>NUCLEOTIDE SEQUENCE [LARGE SCALE GENOMIC DNA]</scope>
</reference>
<dbReference type="EMBL" id="CAKOAT010152932">
    <property type="protein sequence ID" value="CAH8345685.1"/>
    <property type="molecule type" value="Genomic_DNA"/>
</dbReference>
<evidence type="ECO:0000256" key="6">
    <source>
        <dbReference type="ARBA" id="ARBA00029467"/>
    </source>
</evidence>
<evidence type="ECO:0000256" key="5">
    <source>
        <dbReference type="ARBA" id="ARBA00023136"/>
    </source>
</evidence>
<dbReference type="PANTHER" id="PTHR31769">
    <property type="entry name" value="OS07G0462200 PROTEIN-RELATED"/>
    <property type="match status" value="1"/>
</dbReference>
<keyword evidence="4 7" id="KW-1133">Transmembrane helix</keyword>
<dbReference type="Proteomes" id="UP001642260">
    <property type="component" value="Unassembled WGS sequence"/>
</dbReference>
<keyword evidence="5 7" id="KW-0472">Membrane</keyword>